<evidence type="ECO:0000256" key="1">
    <source>
        <dbReference type="SAM" id="MobiDB-lite"/>
    </source>
</evidence>
<dbReference type="Pfam" id="PF03406">
    <property type="entry name" value="Phage_fiber_2"/>
    <property type="match status" value="1"/>
</dbReference>
<dbReference type="GO" id="GO:0046718">
    <property type="term" value="P:symbiont entry into host cell"/>
    <property type="evidence" value="ECO:0007669"/>
    <property type="project" value="InterPro"/>
</dbReference>
<evidence type="ECO:0008006" key="4">
    <source>
        <dbReference type="Google" id="ProtNLM"/>
    </source>
</evidence>
<dbReference type="Proteomes" id="UP000250642">
    <property type="component" value="Unassembled WGS sequence"/>
</dbReference>
<dbReference type="InterPro" id="IPR005068">
    <property type="entry name" value="Phage_lambda_Stf-r2"/>
</dbReference>
<feature type="compositionally biased region" description="Basic and acidic residues" evidence="1">
    <location>
        <begin position="1"/>
        <end position="13"/>
    </location>
</feature>
<evidence type="ECO:0000313" key="3">
    <source>
        <dbReference type="Proteomes" id="UP000250642"/>
    </source>
</evidence>
<gene>
    <name evidence="2" type="ORF">DC345_19825</name>
</gene>
<dbReference type="GO" id="GO:0019062">
    <property type="term" value="P:virion attachment to host cell"/>
    <property type="evidence" value="ECO:0007669"/>
    <property type="project" value="InterPro"/>
</dbReference>
<dbReference type="RefSeq" id="WP_113054530.1">
    <property type="nucleotide sequence ID" value="NZ_QEVW01000012.1"/>
</dbReference>
<feature type="region of interest" description="Disordered" evidence="1">
    <location>
        <begin position="1"/>
        <end position="32"/>
    </location>
</feature>
<dbReference type="AlphaFoldDB" id="A0A329QMY0"/>
<reference evidence="2 3" key="1">
    <citation type="submission" date="2018-04" db="EMBL/GenBank/DDBJ databases">
        <title>Paenibacillus taichungensis Genome sequencing and assembly.</title>
        <authorList>
            <person name="Xu J."/>
            <person name="Rensing C."/>
            <person name="Mazhar H.S."/>
        </authorList>
    </citation>
    <scope>NUCLEOTIDE SEQUENCE [LARGE SCALE GENOMIC DNA]</scope>
    <source>
        <strain evidence="2 3">NC1</strain>
    </source>
</reference>
<sequence>MYNKQEWKDEIPDLTKPIMDPSTGKQKTDPQTGRPLFELVQVGTRITSTRLNTMESGIEAAHTLVEQLAKELGGNFVVSADGVMGLACSAQGLKVTWTAGIAYVSGRRYQVPAGEMALNPTQGQYVYVDVDGVVKKTTSQATAKKGLTIFYVATDTSGVISTTDHRVNIRLEEILKRLENVQIPDASLTEKGKVQLDNATDSTNDTTASTPRAVNAAKQEAINAAKANDEEVILPQANASAQGYANAAVLPIIGADNPNIIKNSAAQFGLHGWVPGVPSAWTIGSMNERGFRPFSCDIVSSSQYAILESQPFAIAAGAYNLQALFNSLGASGSTIKLYVEIVNSANNNNVGTLFADTNKTWHRKNALITIPTGVTSAKVRLVVYGGIAGWSFGSREISRIKLSFGSSDVPYTAEADDLALLEYRNKMRSWGAL</sequence>
<evidence type="ECO:0000313" key="2">
    <source>
        <dbReference type="EMBL" id="RAW13593.1"/>
    </source>
</evidence>
<comment type="caution">
    <text evidence="2">The sequence shown here is derived from an EMBL/GenBank/DDBJ whole genome shotgun (WGS) entry which is preliminary data.</text>
</comment>
<organism evidence="2 3">
    <name type="scientific">Paenibacillus taichungensis</name>
    <dbReference type="NCBI Taxonomy" id="484184"/>
    <lineage>
        <taxon>Bacteria</taxon>
        <taxon>Bacillati</taxon>
        <taxon>Bacillota</taxon>
        <taxon>Bacilli</taxon>
        <taxon>Bacillales</taxon>
        <taxon>Paenibacillaceae</taxon>
        <taxon>Paenibacillus</taxon>
    </lineage>
</organism>
<accession>A0A329QMY0</accession>
<dbReference type="EMBL" id="QEVW01000012">
    <property type="protein sequence ID" value="RAW13593.1"/>
    <property type="molecule type" value="Genomic_DNA"/>
</dbReference>
<proteinExistence type="predicted"/>
<protein>
    <recommendedName>
        <fullName evidence="4">Tail fiber-like repeat protein</fullName>
    </recommendedName>
</protein>
<name>A0A329QMY0_9BACL</name>